<dbReference type="InterPro" id="IPR036736">
    <property type="entry name" value="ACP-like_sf"/>
</dbReference>
<evidence type="ECO:0000256" key="5">
    <source>
        <dbReference type="ARBA" id="ARBA00022741"/>
    </source>
</evidence>
<accession>A0AAN6B625</accession>
<name>A0AAN6B625_BACCE</name>
<dbReference type="InterPro" id="IPR020845">
    <property type="entry name" value="AMP-binding_CS"/>
</dbReference>
<dbReference type="Proteomes" id="UP000461739">
    <property type="component" value="Unassembled WGS sequence"/>
</dbReference>
<keyword evidence="6" id="KW-0067">ATP-binding</keyword>
<gene>
    <name evidence="9" type="ORF">F8165_20540</name>
</gene>
<keyword evidence="5" id="KW-0547">Nucleotide-binding</keyword>
<dbReference type="NCBIfam" id="TIGR01720">
    <property type="entry name" value="NRPS-para261"/>
    <property type="match status" value="1"/>
</dbReference>
<dbReference type="Gene3D" id="3.40.710.10">
    <property type="entry name" value="DD-peptidase/beta-lactamase superfamily"/>
    <property type="match status" value="1"/>
</dbReference>
<dbReference type="SUPFAM" id="SSF47336">
    <property type="entry name" value="ACP-like"/>
    <property type="match status" value="1"/>
</dbReference>
<dbReference type="InterPro" id="IPR025110">
    <property type="entry name" value="AMP-bd_C"/>
</dbReference>
<dbReference type="Gene3D" id="3.40.50.980">
    <property type="match status" value="2"/>
</dbReference>
<dbReference type="FunFam" id="3.40.50.12780:FF:000012">
    <property type="entry name" value="Non-ribosomal peptide synthetase"/>
    <property type="match status" value="1"/>
</dbReference>
<evidence type="ECO:0000259" key="8">
    <source>
        <dbReference type="PROSITE" id="PS50075"/>
    </source>
</evidence>
<dbReference type="EMBL" id="WBPI01000021">
    <property type="protein sequence ID" value="KAB2447919.1"/>
    <property type="molecule type" value="Genomic_DNA"/>
</dbReference>
<dbReference type="SUPFAM" id="SSF56601">
    <property type="entry name" value="beta-lactamase/transpeptidase-like"/>
    <property type="match status" value="1"/>
</dbReference>
<dbReference type="PROSITE" id="PS00455">
    <property type="entry name" value="AMP_BINDING"/>
    <property type="match status" value="1"/>
</dbReference>
<dbReference type="Gene3D" id="2.30.38.10">
    <property type="entry name" value="Luciferase, Domain 3"/>
    <property type="match status" value="1"/>
</dbReference>
<dbReference type="InterPro" id="IPR001242">
    <property type="entry name" value="Condensation_dom"/>
</dbReference>
<dbReference type="InterPro" id="IPR023213">
    <property type="entry name" value="CAT-like_dom_sf"/>
</dbReference>
<dbReference type="Pfam" id="PF00144">
    <property type="entry name" value="Beta-lactamase"/>
    <property type="match status" value="1"/>
</dbReference>
<dbReference type="PANTHER" id="PTHR45398:SF1">
    <property type="entry name" value="ENZYME, PUTATIVE (JCVI)-RELATED"/>
    <property type="match status" value="1"/>
</dbReference>
<dbReference type="InterPro" id="IPR001466">
    <property type="entry name" value="Beta-lactam-related"/>
</dbReference>
<dbReference type="GO" id="GO:0008610">
    <property type="term" value="P:lipid biosynthetic process"/>
    <property type="evidence" value="ECO:0007669"/>
    <property type="project" value="UniProtKB-ARBA"/>
</dbReference>
<comment type="cofactor">
    <cofactor evidence="1">
        <name>pantetheine 4'-phosphate</name>
        <dbReference type="ChEBI" id="CHEBI:47942"/>
    </cofactor>
</comment>
<keyword evidence="3" id="KW-0596">Phosphopantetheine</keyword>
<dbReference type="InterPro" id="IPR000873">
    <property type="entry name" value="AMP-dep_synth/lig_dom"/>
</dbReference>
<dbReference type="Gene3D" id="3.30.559.30">
    <property type="entry name" value="Nonribosomal peptide synthetase, condensation domain"/>
    <property type="match status" value="2"/>
</dbReference>
<sequence>MYVRYLYVTYIYKKGGIMNNKINISIPNELIKNEQKYWESKVSNDFMKTTVPFKRVETKACTIKELSYFVSEDISNKILKLCNNSSENIYAYMYSIVTVLLFKYSNYKKVAVETNILKQDNISNIINNRIPIIQDIKEGLSFKEILVAARENIREAYEHANYPIHKIYDLVSDEENTGESPLTDILLILEGLHQVFDNEPLSSKVKITVSIQGKFICLNVEFNKELYSEYYVHMLLDHLNNILTSVCNDINVQMSEISIIGSYEKQKLLTEYNNTEFTYSKNKTIQELFEEQVLKTPDNVAVVFDGNSLTYRELNEKANELAFTLRCKGVKTEVLVGIMLERSENMIIAILAVLKSGGAYLPIDPDYPDERINHMLEDSKTNILITNSSLKYKLKKNYEILYIEDKKIYSKNKCNLGNYSSSKDLAYVIYTSGSTGKSKGVMVEHVGINNLRNTYVNKLKVTDKDKIILFASVSFDASIWEYTMALLNGAQLHVMPKNIINNSDYFIEYLNRNEITVVTIPPEYLAMLDSNKLKTLRLLITAGSAISKKLLDKWSQKVKYINAYGPTETTICSTVWEYVDSISENQVVPIGKPIYNFKSYILDENNQVVPIGVPGELCVSGDGLARGYLNNKDLTNQKFIENPYEKGKRIYKTGDLAKWLPDGNIEFLGRIDHQVKIRGYRIELSEIENAILNIEGISEVKVIDIKKDNGKYLCAYIVSAYEYTSNEMREHLLKKLPEYMIPGKILSLQCLPINQNGKVDRKALEEIEKEHDNVKVYKESNNDYEEILVDVWKNVLGKEEISVLDDFFYLGGDSIKAIQVSSILDERNLRMTITDIIKYRNIESLAKIISINDQVVDQGIVTGNIKLSPIQTWFFKESKFKKEHFYQSAMLKSTIKLNRDAVKEIFYKIQEHHDMLRTCFTLNDDEIKQEILDLSYPLNFNVIDMYNKCEIEEIVRDEVRKLENSFTFNSGTMMNVTLFQTESEDYIYIMIHHLVVDTVSWNIIIKDIDTLLRQYLNGEEYCLPKKTNSMKQWIEELYSYANSREFLEEKEYWEKICNEKFNSIPFDFNYSSNIVKNTEEITFTLNSEETSILLKKSTNKYNVEFLDILLSTLSSTIYDWTSNHKFVIMLEGHGRENLFEKINVNRTVGWFTSLYPMVIEVPESNHILDVLKETKKIRNNIINNGIGYNILRYITEDKYKEDVKWNLESPIAFNYHGEISKGNEDGILTLIDNVDANNISSDSERQFALEFNSKIYNGQLKVSLVYNKEAYKAENVNKIVETYKSKLYQIINLTEEKLEINKMRLKKYLKEYIDTNDLPGMIVGIQSGNSDIEVYSVGKADIYNNIDMDNTTRFKIGSITKTFTAAIILQLVEEKVININDSIIKYIPELSKKFTHIKLEDITIKKLLNHFSGIYDYTKNDEFLRDFLSQPYKVWEQEELVYYGLSKTSQTLMDSDSWLYSSTGYILLGMIIERVTQISLKDNIETRISDKLGLENTILIHEIDDNENFSRCYASDKKDMTSIGLSGGWAAGGMISTANDLLIWINALIDGKFVNNSNIMFRLEDISKYYPENNIIKVGLGVFEINNALGHEGHGPGFQNALFRKNGINIMVHINRGLSNNDAFFCEAREIADYITESLI</sequence>
<dbReference type="Pfam" id="PF00501">
    <property type="entry name" value="AMP-binding"/>
    <property type="match status" value="1"/>
</dbReference>
<reference evidence="9 10" key="1">
    <citation type="submission" date="2019-10" db="EMBL/GenBank/DDBJ databases">
        <title>Bacillus from the desert of Cuatro Cinegas, Coahuila.</title>
        <authorList>
            <person name="Olmedo-Alvarez G."/>
            <person name="Saldana S."/>
            <person name="Barcelo D."/>
        </authorList>
    </citation>
    <scope>NUCLEOTIDE SEQUENCE [LARGE SCALE GENOMIC DNA]</scope>
    <source>
        <strain evidence="9 10">CH316_11T</strain>
    </source>
</reference>
<dbReference type="FunFam" id="2.30.38.10:FF:000001">
    <property type="entry name" value="Non-ribosomal peptide synthetase PvdI"/>
    <property type="match status" value="1"/>
</dbReference>
<dbReference type="InterPro" id="IPR045851">
    <property type="entry name" value="AMP-bd_C_sf"/>
</dbReference>
<dbReference type="PANTHER" id="PTHR45398">
    <property type="match status" value="1"/>
</dbReference>
<proteinExistence type="inferred from homology"/>
<dbReference type="GO" id="GO:0005524">
    <property type="term" value="F:ATP binding"/>
    <property type="evidence" value="ECO:0007669"/>
    <property type="project" value="UniProtKB-KW"/>
</dbReference>
<organism evidence="9 10">
    <name type="scientific">Bacillus cereus</name>
    <dbReference type="NCBI Taxonomy" id="1396"/>
    <lineage>
        <taxon>Bacteria</taxon>
        <taxon>Bacillati</taxon>
        <taxon>Bacillota</taxon>
        <taxon>Bacilli</taxon>
        <taxon>Bacillales</taxon>
        <taxon>Bacillaceae</taxon>
        <taxon>Bacillus</taxon>
        <taxon>Bacillus cereus group</taxon>
    </lineage>
</organism>
<evidence type="ECO:0000256" key="4">
    <source>
        <dbReference type="ARBA" id="ARBA00022553"/>
    </source>
</evidence>
<feature type="domain" description="Carrier" evidence="8">
    <location>
        <begin position="779"/>
        <end position="853"/>
    </location>
</feature>
<dbReference type="Pfam" id="PF00550">
    <property type="entry name" value="PP-binding"/>
    <property type="match status" value="1"/>
</dbReference>
<dbReference type="SUPFAM" id="SSF52777">
    <property type="entry name" value="CoA-dependent acyltransferases"/>
    <property type="match status" value="3"/>
</dbReference>
<evidence type="ECO:0000313" key="10">
    <source>
        <dbReference type="Proteomes" id="UP000461739"/>
    </source>
</evidence>
<dbReference type="GO" id="GO:0017000">
    <property type="term" value="P:antibiotic biosynthetic process"/>
    <property type="evidence" value="ECO:0007669"/>
    <property type="project" value="UniProtKB-KW"/>
</dbReference>
<dbReference type="Gene3D" id="1.10.1200.10">
    <property type="entry name" value="ACP-like"/>
    <property type="match status" value="1"/>
</dbReference>
<dbReference type="InterPro" id="IPR010071">
    <property type="entry name" value="AA_adenyl_dom"/>
</dbReference>
<dbReference type="PROSITE" id="PS50075">
    <property type="entry name" value="CARRIER"/>
    <property type="match status" value="1"/>
</dbReference>
<comment type="caution">
    <text evidence="9">The sequence shown here is derived from an EMBL/GenBank/DDBJ whole genome shotgun (WGS) entry which is preliminary data.</text>
</comment>
<evidence type="ECO:0000256" key="3">
    <source>
        <dbReference type="ARBA" id="ARBA00022450"/>
    </source>
</evidence>
<dbReference type="Gene3D" id="3.30.300.30">
    <property type="match status" value="1"/>
</dbReference>
<comment type="similarity">
    <text evidence="2">Belongs to the ATP-dependent AMP-binding enzyme family.</text>
</comment>
<keyword evidence="7" id="KW-0045">Antibiotic biosynthesis</keyword>
<dbReference type="SUPFAM" id="SSF56801">
    <property type="entry name" value="Acetyl-CoA synthetase-like"/>
    <property type="match status" value="1"/>
</dbReference>
<evidence type="ECO:0000256" key="7">
    <source>
        <dbReference type="ARBA" id="ARBA00023194"/>
    </source>
</evidence>
<evidence type="ECO:0000313" key="9">
    <source>
        <dbReference type="EMBL" id="KAB2447919.1"/>
    </source>
</evidence>
<dbReference type="GO" id="GO:0003824">
    <property type="term" value="F:catalytic activity"/>
    <property type="evidence" value="ECO:0007669"/>
    <property type="project" value="InterPro"/>
</dbReference>
<protein>
    <submittedName>
        <fullName evidence="9">Amino acid adenylation domain-containing protein</fullName>
    </submittedName>
</protein>
<dbReference type="NCBIfam" id="TIGR01733">
    <property type="entry name" value="AA-adenyl-dom"/>
    <property type="match status" value="1"/>
</dbReference>
<dbReference type="Pfam" id="PF00668">
    <property type="entry name" value="Condensation"/>
    <property type="match status" value="2"/>
</dbReference>
<evidence type="ECO:0000256" key="2">
    <source>
        <dbReference type="ARBA" id="ARBA00006432"/>
    </source>
</evidence>
<evidence type="ECO:0000256" key="6">
    <source>
        <dbReference type="ARBA" id="ARBA00022840"/>
    </source>
</evidence>
<dbReference type="InterPro" id="IPR009081">
    <property type="entry name" value="PP-bd_ACP"/>
</dbReference>
<dbReference type="FunFam" id="3.40.50.980:FF:000001">
    <property type="entry name" value="Non-ribosomal peptide synthetase"/>
    <property type="match status" value="1"/>
</dbReference>
<evidence type="ECO:0000256" key="1">
    <source>
        <dbReference type="ARBA" id="ARBA00001957"/>
    </source>
</evidence>
<dbReference type="Gene3D" id="3.30.559.10">
    <property type="entry name" value="Chloramphenicol acetyltransferase-like domain"/>
    <property type="match status" value="1"/>
</dbReference>
<dbReference type="InterPro" id="IPR010060">
    <property type="entry name" value="NRPS_synth"/>
</dbReference>
<dbReference type="InterPro" id="IPR012338">
    <property type="entry name" value="Beta-lactam/transpept-like"/>
</dbReference>
<dbReference type="Pfam" id="PF13193">
    <property type="entry name" value="AMP-binding_C"/>
    <property type="match status" value="1"/>
</dbReference>
<keyword evidence="4" id="KW-0597">Phosphoprotein</keyword>